<name>A0ABX4EUE1_9BORD</name>
<proteinExistence type="predicted"/>
<dbReference type="SUPFAM" id="SSF88874">
    <property type="entry name" value="Receptor-binding domain of short tail fibre protein gp12"/>
    <property type="match status" value="1"/>
</dbReference>
<dbReference type="Proteomes" id="UP000216354">
    <property type="component" value="Unassembled WGS sequence"/>
</dbReference>
<dbReference type="RefSeq" id="WP_094832696.1">
    <property type="nucleotide sequence ID" value="NZ_NEVR01000005.1"/>
</dbReference>
<dbReference type="Gene3D" id="3.90.1340.10">
    <property type="entry name" value="Phage tail collar domain"/>
    <property type="match status" value="1"/>
</dbReference>
<evidence type="ECO:0000313" key="2">
    <source>
        <dbReference type="Proteomes" id="UP000216354"/>
    </source>
</evidence>
<sequence>MANEFLPFGTGGGANVLSQADYAALAERQVGFVSGVAKSPELNKVWRQSSFVAAALAQYVSERAQVDVPDDGDLGAFVNKLVDALAASPALTGIPTAPTPALDDASARIATTAFVQGLLAVREMQAGTVFHHAGRVAPAGSLEADGRAVAVASYEALTRAIYVGDGLNASAPWGYRCSNPAAPGSSRTPTGAHIVLPDLRGEFVRGWDNGRSVDPARSFGSAQADMFAAHRHGLSTSVSRGASGLAGLEERVPFISNEYDPQTVSNGGSETRPRNVALLACIKF</sequence>
<dbReference type="EMBL" id="NEVR01000005">
    <property type="protein sequence ID" value="OZI57864.1"/>
    <property type="molecule type" value="Genomic_DNA"/>
</dbReference>
<comment type="caution">
    <text evidence="1">The sequence shown here is derived from an EMBL/GenBank/DDBJ whole genome shotgun (WGS) entry which is preliminary data.</text>
</comment>
<keyword evidence="2" id="KW-1185">Reference proteome</keyword>
<gene>
    <name evidence="1" type="ORF">CAL27_20915</name>
</gene>
<organism evidence="1 2">
    <name type="scientific">Bordetella genomosp. 1</name>
    <dbReference type="NCBI Taxonomy" id="1395607"/>
    <lineage>
        <taxon>Bacteria</taxon>
        <taxon>Pseudomonadati</taxon>
        <taxon>Pseudomonadota</taxon>
        <taxon>Betaproteobacteria</taxon>
        <taxon>Burkholderiales</taxon>
        <taxon>Alcaligenaceae</taxon>
        <taxon>Bordetella</taxon>
    </lineage>
</organism>
<reference evidence="1 2" key="1">
    <citation type="submission" date="2017-05" db="EMBL/GenBank/DDBJ databases">
        <title>Complete and WGS of Bordetella genogroups.</title>
        <authorList>
            <person name="Spilker T."/>
            <person name="Lipuma J."/>
        </authorList>
    </citation>
    <scope>NUCLEOTIDE SEQUENCE [LARGE SCALE GENOMIC DNA]</scope>
    <source>
        <strain evidence="1 2">AU9795</strain>
    </source>
</reference>
<protein>
    <recommendedName>
        <fullName evidence="3">Phage tail collar domain-containing protein</fullName>
    </recommendedName>
</protein>
<dbReference type="InterPro" id="IPR037053">
    <property type="entry name" value="Phage_tail_collar_dom_sf"/>
</dbReference>
<evidence type="ECO:0000313" key="1">
    <source>
        <dbReference type="EMBL" id="OZI57864.1"/>
    </source>
</evidence>
<evidence type="ECO:0008006" key="3">
    <source>
        <dbReference type="Google" id="ProtNLM"/>
    </source>
</evidence>
<accession>A0ABX4EUE1</accession>